<name>A0A4C1Y591_EUMVA</name>
<evidence type="ECO:0000313" key="2">
    <source>
        <dbReference type="Proteomes" id="UP000299102"/>
    </source>
</evidence>
<accession>A0A4C1Y591</accession>
<gene>
    <name evidence="1" type="ORF">EVAR_88844_1</name>
</gene>
<dbReference type="Proteomes" id="UP000299102">
    <property type="component" value="Unassembled WGS sequence"/>
</dbReference>
<protein>
    <submittedName>
        <fullName evidence="1">Uncharacterized protein</fullName>
    </submittedName>
</protein>
<dbReference type="EMBL" id="BGZK01001082">
    <property type="protein sequence ID" value="GBP70670.1"/>
    <property type="molecule type" value="Genomic_DNA"/>
</dbReference>
<evidence type="ECO:0000313" key="1">
    <source>
        <dbReference type="EMBL" id="GBP70670.1"/>
    </source>
</evidence>
<reference evidence="1 2" key="1">
    <citation type="journal article" date="2019" name="Commun. Biol.">
        <title>The bagworm genome reveals a unique fibroin gene that provides high tensile strength.</title>
        <authorList>
            <person name="Kono N."/>
            <person name="Nakamura H."/>
            <person name="Ohtoshi R."/>
            <person name="Tomita M."/>
            <person name="Numata K."/>
            <person name="Arakawa K."/>
        </authorList>
    </citation>
    <scope>NUCLEOTIDE SEQUENCE [LARGE SCALE GENOMIC DNA]</scope>
</reference>
<dbReference type="AlphaFoldDB" id="A0A4C1Y591"/>
<organism evidence="1 2">
    <name type="scientific">Eumeta variegata</name>
    <name type="common">Bagworm moth</name>
    <name type="synonym">Eumeta japonica</name>
    <dbReference type="NCBI Taxonomy" id="151549"/>
    <lineage>
        <taxon>Eukaryota</taxon>
        <taxon>Metazoa</taxon>
        <taxon>Ecdysozoa</taxon>
        <taxon>Arthropoda</taxon>
        <taxon>Hexapoda</taxon>
        <taxon>Insecta</taxon>
        <taxon>Pterygota</taxon>
        <taxon>Neoptera</taxon>
        <taxon>Endopterygota</taxon>
        <taxon>Lepidoptera</taxon>
        <taxon>Glossata</taxon>
        <taxon>Ditrysia</taxon>
        <taxon>Tineoidea</taxon>
        <taxon>Psychidae</taxon>
        <taxon>Oiketicinae</taxon>
        <taxon>Eumeta</taxon>
    </lineage>
</organism>
<keyword evidence="2" id="KW-1185">Reference proteome</keyword>
<sequence>MEEETYPAQRFDIVQSVLGFQRRFAREKRHKTASCNRSTQRVTQRTRTPEARIQALSRVECAESFVSSLAFVKRNVIYI</sequence>
<proteinExistence type="predicted"/>
<comment type="caution">
    <text evidence="1">The sequence shown here is derived from an EMBL/GenBank/DDBJ whole genome shotgun (WGS) entry which is preliminary data.</text>
</comment>